<evidence type="ECO:0000313" key="2">
    <source>
        <dbReference type="Proteomes" id="UP000011134"/>
    </source>
</evidence>
<reference evidence="1 2" key="1">
    <citation type="submission" date="2012-12" db="EMBL/GenBank/DDBJ databases">
        <title>Genome Assembly of Photobacterium sp. AK15.</title>
        <authorList>
            <person name="Khatri I."/>
            <person name="Vaidya B."/>
            <person name="Srinivas T.N.R."/>
            <person name="Subramanian S."/>
            <person name="Pinnaka A."/>
        </authorList>
    </citation>
    <scope>NUCLEOTIDE SEQUENCE [LARGE SCALE GENOMIC DNA]</scope>
    <source>
        <strain evidence="1 2">AK15</strain>
    </source>
</reference>
<name>L8J881_9GAMM</name>
<dbReference type="PATRIC" id="fig|1056511.3.peg.3648"/>
<sequence length="83" mass="9251">MIVFNFDAVKTLLPVLLAKAEDSSVHLMFDDGIQAHRVMSFEPHTECFDCNGQFHDEVVGYCMKLVNSSVINFRICGGELVVA</sequence>
<proteinExistence type="predicted"/>
<organism evidence="1 2">
    <name type="scientific">Photobacterium marinum</name>
    <dbReference type="NCBI Taxonomy" id="1056511"/>
    <lineage>
        <taxon>Bacteria</taxon>
        <taxon>Pseudomonadati</taxon>
        <taxon>Pseudomonadota</taxon>
        <taxon>Gammaproteobacteria</taxon>
        <taxon>Vibrionales</taxon>
        <taxon>Vibrionaceae</taxon>
        <taxon>Photobacterium</taxon>
    </lineage>
</organism>
<evidence type="ECO:0000313" key="1">
    <source>
        <dbReference type="EMBL" id="ELR64393.1"/>
    </source>
</evidence>
<comment type="caution">
    <text evidence="1">The sequence shown here is derived from an EMBL/GenBank/DDBJ whole genome shotgun (WGS) entry which is preliminary data.</text>
</comment>
<dbReference type="AlphaFoldDB" id="L8J881"/>
<dbReference type="OrthoDB" id="5816872at2"/>
<accession>L8J881</accession>
<gene>
    <name evidence="1" type="ORF">C942_02573</name>
</gene>
<protein>
    <submittedName>
        <fullName evidence="1">Uncharacterized protein</fullName>
    </submittedName>
</protein>
<dbReference type="EMBL" id="AMZO01000028">
    <property type="protein sequence ID" value="ELR64393.1"/>
    <property type="molecule type" value="Genomic_DNA"/>
</dbReference>
<keyword evidence="2" id="KW-1185">Reference proteome</keyword>
<dbReference type="RefSeq" id="WP_007468289.1">
    <property type="nucleotide sequence ID" value="NZ_AMZO01000028.1"/>
</dbReference>
<dbReference type="Proteomes" id="UP000011134">
    <property type="component" value="Unassembled WGS sequence"/>
</dbReference>